<dbReference type="InterPro" id="IPR020449">
    <property type="entry name" value="Tscrpt_reg_AraC-type_HTH"/>
</dbReference>
<dbReference type="GO" id="GO:0003700">
    <property type="term" value="F:DNA-binding transcription factor activity"/>
    <property type="evidence" value="ECO:0007669"/>
    <property type="project" value="InterPro"/>
</dbReference>
<dbReference type="EMBL" id="SMAD01000001">
    <property type="protein sequence ID" value="TCS90336.1"/>
    <property type="molecule type" value="Genomic_DNA"/>
</dbReference>
<dbReference type="SMART" id="SM00342">
    <property type="entry name" value="HTH_ARAC"/>
    <property type="match status" value="1"/>
</dbReference>
<evidence type="ECO:0000256" key="1">
    <source>
        <dbReference type="ARBA" id="ARBA00023015"/>
    </source>
</evidence>
<keyword evidence="3" id="KW-0804">Transcription</keyword>
<dbReference type="PROSITE" id="PS01124">
    <property type="entry name" value="HTH_ARAC_FAMILY_2"/>
    <property type="match status" value="1"/>
</dbReference>
<proteinExistence type="predicted"/>
<dbReference type="Gene3D" id="1.10.10.60">
    <property type="entry name" value="Homeodomain-like"/>
    <property type="match status" value="2"/>
</dbReference>
<dbReference type="AlphaFoldDB" id="A0A4R3KZ51"/>
<evidence type="ECO:0000259" key="4">
    <source>
        <dbReference type="PROSITE" id="PS01124"/>
    </source>
</evidence>
<dbReference type="InterPro" id="IPR014710">
    <property type="entry name" value="RmlC-like_jellyroll"/>
</dbReference>
<dbReference type="RefSeq" id="WP_132127772.1">
    <property type="nucleotide sequence ID" value="NZ_CP042432.1"/>
</dbReference>
<comment type="caution">
    <text evidence="5">The sequence shown here is derived from an EMBL/GenBank/DDBJ whole genome shotgun (WGS) entry which is preliminary data.</text>
</comment>
<evidence type="ECO:0000256" key="3">
    <source>
        <dbReference type="ARBA" id="ARBA00023163"/>
    </source>
</evidence>
<dbReference type="CDD" id="cd06976">
    <property type="entry name" value="cupin_MtlR-like_N"/>
    <property type="match status" value="1"/>
</dbReference>
<evidence type="ECO:0000313" key="6">
    <source>
        <dbReference type="Proteomes" id="UP000295807"/>
    </source>
</evidence>
<dbReference type="Pfam" id="PF12833">
    <property type="entry name" value="HTH_18"/>
    <property type="match status" value="1"/>
</dbReference>
<dbReference type="PRINTS" id="PR00032">
    <property type="entry name" value="HTHARAC"/>
</dbReference>
<gene>
    <name evidence="5" type="ORF">EDD80_101536</name>
</gene>
<dbReference type="Pfam" id="PF02311">
    <property type="entry name" value="AraC_binding"/>
    <property type="match status" value="1"/>
</dbReference>
<keyword evidence="1" id="KW-0805">Transcription regulation</keyword>
<dbReference type="OrthoDB" id="9787988at2"/>
<feature type="domain" description="HTH araC/xylS-type" evidence="4">
    <location>
        <begin position="186"/>
        <end position="284"/>
    </location>
</feature>
<dbReference type="Gene3D" id="2.60.120.10">
    <property type="entry name" value="Jelly Rolls"/>
    <property type="match status" value="1"/>
</dbReference>
<evidence type="ECO:0000313" key="5">
    <source>
        <dbReference type="EMBL" id="TCS90336.1"/>
    </source>
</evidence>
<dbReference type="SUPFAM" id="SSF51182">
    <property type="entry name" value="RmlC-like cupins"/>
    <property type="match status" value="1"/>
</dbReference>
<keyword evidence="2 5" id="KW-0238">DNA-binding</keyword>
<reference evidence="5 6" key="1">
    <citation type="submission" date="2019-03" db="EMBL/GenBank/DDBJ databases">
        <title>Genomic Encyclopedia of Type Strains, Phase IV (KMG-IV): sequencing the most valuable type-strain genomes for metagenomic binning, comparative biology and taxonomic classification.</title>
        <authorList>
            <person name="Goeker M."/>
        </authorList>
    </citation>
    <scope>NUCLEOTIDE SEQUENCE [LARGE SCALE GENOMIC DNA]</scope>
    <source>
        <strain evidence="5 6">DSM 21100</strain>
    </source>
</reference>
<dbReference type="InterPro" id="IPR009057">
    <property type="entry name" value="Homeodomain-like_sf"/>
</dbReference>
<dbReference type="PANTHER" id="PTHR43280:SF27">
    <property type="entry name" value="TRANSCRIPTIONAL REGULATOR MTLR"/>
    <property type="match status" value="1"/>
</dbReference>
<accession>A0A4R3KZ51</accession>
<dbReference type="InterPro" id="IPR018060">
    <property type="entry name" value="HTH_AraC"/>
</dbReference>
<dbReference type="InterPro" id="IPR003313">
    <property type="entry name" value="AraC-bd"/>
</dbReference>
<dbReference type="SUPFAM" id="SSF46689">
    <property type="entry name" value="Homeodomain-like"/>
    <property type="match status" value="2"/>
</dbReference>
<keyword evidence="6" id="KW-1185">Reference proteome</keyword>
<dbReference type="InterPro" id="IPR011051">
    <property type="entry name" value="RmlC_Cupin_sf"/>
</dbReference>
<sequence>MKPMLEHLPREAEESFVVRDFNYSWYPTPWHYHPEYEIVLVTESRGKRFIGDSITDFDAGDLALIGPNLPHLYRNDAEYYAEGSALRARSIVVHFLEDSIGNDVLRLPEAQAIRTLLERAVNGIQFSGESGGEIGRKLLRLPQLKGFERWLKLMEILHAMAESQDYTFISGPGLEQYNEKDHERLQQVFEFVLSHFREDIRLEQAAALANMAPAAFSRYFKYRTRKTFSGFLLELKTGYAAKQLIHTNKNVSDICYESGFNNLSNFNRHFKSLYGLQPLQFRKQQLARGE</sequence>
<organism evidence="5 6">
    <name type="scientific">Anseongella ginsenosidimutans</name>
    <dbReference type="NCBI Taxonomy" id="496056"/>
    <lineage>
        <taxon>Bacteria</taxon>
        <taxon>Pseudomonadati</taxon>
        <taxon>Bacteroidota</taxon>
        <taxon>Sphingobacteriia</taxon>
        <taxon>Sphingobacteriales</taxon>
        <taxon>Sphingobacteriaceae</taxon>
        <taxon>Anseongella</taxon>
    </lineage>
</organism>
<dbReference type="PANTHER" id="PTHR43280">
    <property type="entry name" value="ARAC-FAMILY TRANSCRIPTIONAL REGULATOR"/>
    <property type="match status" value="1"/>
</dbReference>
<evidence type="ECO:0000256" key="2">
    <source>
        <dbReference type="ARBA" id="ARBA00023125"/>
    </source>
</evidence>
<dbReference type="Proteomes" id="UP000295807">
    <property type="component" value="Unassembled WGS sequence"/>
</dbReference>
<dbReference type="GO" id="GO:0043565">
    <property type="term" value="F:sequence-specific DNA binding"/>
    <property type="evidence" value="ECO:0007669"/>
    <property type="project" value="InterPro"/>
</dbReference>
<protein>
    <submittedName>
        <fullName evidence="5">AraC-like DNA-binding protein</fullName>
    </submittedName>
</protein>
<name>A0A4R3KZ51_9SPHI</name>